<evidence type="ECO:0000313" key="3">
    <source>
        <dbReference type="Proteomes" id="UP000666915"/>
    </source>
</evidence>
<dbReference type="Pfam" id="PF01609">
    <property type="entry name" value="DDE_Tnp_1"/>
    <property type="match status" value="1"/>
</dbReference>
<accession>A0ABS3RF61</accession>
<keyword evidence="3" id="KW-1185">Reference proteome</keyword>
<feature type="domain" description="Transposase IS4-like" evidence="1">
    <location>
        <begin position="5"/>
        <end position="83"/>
    </location>
</feature>
<dbReference type="Proteomes" id="UP000666915">
    <property type="component" value="Unassembled WGS sequence"/>
</dbReference>
<dbReference type="InterPro" id="IPR002559">
    <property type="entry name" value="Transposase_11"/>
</dbReference>
<organism evidence="2 3">
    <name type="scientific">Actinomadura nitritigenes</name>
    <dbReference type="NCBI Taxonomy" id="134602"/>
    <lineage>
        <taxon>Bacteria</taxon>
        <taxon>Bacillati</taxon>
        <taxon>Actinomycetota</taxon>
        <taxon>Actinomycetes</taxon>
        <taxon>Streptosporangiales</taxon>
        <taxon>Thermomonosporaceae</taxon>
        <taxon>Actinomadura</taxon>
    </lineage>
</organism>
<sequence length="110" mass="12039">MLSDAAGLPLVVGLSAANTAGIEAFKPLFMALPLIRSRRGPRRRRPDKARADKGYDSAELRAWLRRRGVTPRIAPHPRRHAHLLEEACHVTLLRRKASSCSAKPGAAATK</sequence>
<evidence type="ECO:0000313" key="2">
    <source>
        <dbReference type="EMBL" id="MBO2444870.1"/>
    </source>
</evidence>
<dbReference type="EMBL" id="JAGEOK010000054">
    <property type="protein sequence ID" value="MBO2444870.1"/>
    <property type="molecule type" value="Genomic_DNA"/>
</dbReference>
<proteinExistence type="predicted"/>
<gene>
    <name evidence="2" type="ORF">J4557_45920</name>
</gene>
<comment type="caution">
    <text evidence="2">The sequence shown here is derived from an EMBL/GenBank/DDBJ whole genome shotgun (WGS) entry which is preliminary data.</text>
</comment>
<evidence type="ECO:0000259" key="1">
    <source>
        <dbReference type="Pfam" id="PF01609"/>
    </source>
</evidence>
<name>A0ABS3RF61_9ACTN</name>
<protein>
    <submittedName>
        <fullName evidence="2">Transposase</fullName>
    </submittedName>
</protein>
<reference evidence="2 3" key="1">
    <citation type="submission" date="2021-03" db="EMBL/GenBank/DDBJ databases">
        <authorList>
            <person name="Kanchanasin P."/>
            <person name="Saeng-In P."/>
            <person name="Phongsopitanun W."/>
            <person name="Yuki M."/>
            <person name="Kudo T."/>
            <person name="Ohkuma M."/>
            <person name="Tanasupawat S."/>
        </authorList>
    </citation>
    <scope>NUCLEOTIDE SEQUENCE [LARGE SCALE GENOMIC DNA]</scope>
    <source>
        <strain evidence="2 3">L46</strain>
    </source>
</reference>